<dbReference type="Pfam" id="PF08234">
    <property type="entry name" value="Spindle_Spc25"/>
    <property type="match status" value="1"/>
</dbReference>
<dbReference type="EMBL" id="NAJL01000039">
    <property type="protein sequence ID" value="TKA24981.1"/>
    <property type="molecule type" value="Genomic_DNA"/>
</dbReference>
<evidence type="ECO:0000256" key="3">
    <source>
        <dbReference type="ARBA" id="ARBA00022618"/>
    </source>
</evidence>
<protein>
    <recommendedName>
        <fullName evidence="9">Kinetochore protein SPC25</fullName>
    </recommendedName>
</protein>
<evidence type="ECO:0000256" key="2">
    <source>
        <dbReference type="ARBA" id="ARBA00022454"/>
    </source>
</evidence>
<dbReference type="FunFam" id="3.30.457.50:FF:000001">
    <property type="entry name" value="Probable kinetochore protein spc25"/>
    <property type="match status" value="1"/>
</dbReference>
<evidence type="ECO:0000256" key="9">
    <source>
        <dbReference type="RuleBase" id="RU367150"/>
    </source>
</evidence>
<dbReference type="AlphaFoldDB" id="A0A4U0TS06"/>
<evidence type="ECO:0000256" key="6">
    <source>
        <dbReference type="ARBA" id="ARBA00023054"/>
    </source>
</evidence>
<evidence type="ECO:0000256" key="7">
    <source>
        <dbReference type="ARBA" id="ARBA00023306"/>
    </source>
</evidence>
<dbReference type="Gene3D" id="3.30.457.50">
    <property type="entry name" value="Chromosome segregation protein Spc25"/>
    <property type="match status" value="1"/>
</dbReference>
<reference evidence="12 13" key="1">
    <citation type="submission" date="2017-03" db="EMBL/GenBank/DDBJ databases">
        <title>Genomes of endolithic fungi from Antarctica.</title>
        <authorList>
            <person name="Coleine C."/>
            <person name="Masonjones S."/>
            <person name="Stajich J.E."/>
        </authorList>
    </citation>
    <scope>NUCLEOTIDE SEQUENCE [LARGE SCALE GENOMIC DNA]</scope>
    <source>
        <strain evidence="12 13">CCFEE 6315</strain>
    </source>
</reference>
<name>A0A4U0TS06_9PEZI</name>
<dbReference type="GO" id="GO:0007059">
    <property type="term" value="P:chromosome segregation"/>
    <property type="evidence" value="ECO:0007669"/>
    <property type="project" value="InterPro"/>
</dbReference>
<proteinExistence type="inferred from homology"/>
<keyword evidence="3 9" id="KW-0132">Cell division</keyword>
<evidence type="ECO:0000313" key="13">
    <source>
        <dbReference type="Proteomes" id="UP000308549"/>
    </source>
</evidence>
<feature type="domain" description="Chromosome segregation protein Spc25 C-terminal" evidence="11">
    <location>
        <begin position="186"/>
        <end position="255"/>
    </location>
</feature>
<keyword evidence="4 9" id="KW-0498">Mitosis</keyword>
<evidence type="ECO:0000256" key="10">
    <source>
        <dbReference type="SAM" id="MobiDB-lite"/>
    </source>
</evidence>
<dbReference type="GO" id="GO:0031262">
    <property type="term" value="C:Ndc80 complex"/>
    <property type="evidence" value="ECO:0007669"/>
    <property type="project" value="InterPro"/>
</dbReference>
<feature type="compositionally biased region" description="Basic and acidic residues" evidence="10">
    <location>
        <begin position="119"/>
        <end position="138"/>
    </location>
</feature>
<comment type="function">
    <text evidence="9">Acts as a component of the essential kinetochore-associated NDC80 complex, which is required for chromosome segregation and spindle checkpoint activity.</text>
</comment>
<comment type="similarity">
    <text evidence="1 9">Belongs to the SPC25 family.</text>
</comment>
<keyword evidence="13" id="KW-1185">Reference proteome</keyword>
<dbReference type="PANTHER" id="PTHR14281:SF0">
    <property type="entry name" value="KINETOCHORE PROTEIN SPC25"/>
    <property type="match status" value="1"/>
</dbReference>
<comment type="subunit">
    <text evidence="9">Component of the NDC80 complex.</text>
</comment>
<evidence type="ECO:0000256" key="4">
    <source>
        <dbReference type="ARBA" id="ARBA00022776"/>
    </source>
</evidence>
<evidence type="ECO:0000313" key="12">
    <source>
        <dbReference type="EMBL" id="TKA24981.1"/>
    </source>
</evidence>
<evidence type="ECO:0000256" key="5">
    <source>
        <dbReference type="ARBA" id="ARBA00022838"/>
    </source>
</evidence>
<dbReference type="Proteomes" id="UP000308549">
    <property type="component" value="Unassembled WGS sequence"/>
</dbReference>
<dbReference type="InterPro" id="IPR045143">
    <property type="entry name" value="Spc25"/>
</dbReference>
<organism evidence="12 13">
    <name type="scientific">Salinomyces thailandicus</name>
    <dbReference type="NCBI Taxonomy" id="706561"/>
    <lineage>
        <taxon>Eukaryota</taxon>
        <taxon>Fungi</taxon>
        <taxon>Dikarya</taxon>
        <taxon>Ascomycota</taxon>
        <taxon>Pezizomycotina</taxon>
        <taxon>Dothideomycetes</taxon>
        <taxon>Dothideomycetidae</taxon>
        <taxon>Mycosphaerellales</taxon>
        <taxon>Teratosphaeriaceae</taxon>
        <taxon>Salinomyces</taxon>
    </lineage>
</organism>
<keyword evidence="9" id="KW-0539">Nucleus</keyword>
<comment type="caution">
    <text evidence="12">The sequence shown here is derived from an EMBL/GenBank/DDBJ whole genome shotgun (WGS) entry which is preliminary data.</text>
</comment>
<accession>A0A4U0TS06</accession>
<dbReference type="PANTHER" id="PTHR14281">
    <property type="entry name" value="KINETOCHORE PROTEIN SPC25-RELATED"/>
    <property type="match status" value="1"/>
</dbReference>
<dbReference type="CDD" id="cd23784">
    <property type="entry name" value="RWD_Spc25"/>
    <property type="match status" value="1"/>
</dbReference>
<evidence type="ECO:0000256" key="1">
    <source>
        <dbReference type="ARBA" id="ARBA00006379"/>
    </source>
</evidence>
<keyword evidence="5 9" id="KW-0995">Kinetochore</keyword>
<dbReference type="OrthoDB" id="4056921at2759"/>
<feature type="region of interest" description="Disordered" evidence="10">
    <location>
        <begin position="108"/>
        <end position="139"/>
    </location>
</feature>
<keyword evidence="2 9" id="KW-0158">Chromosome</keyword>
<keyword evidence="8 9" id="KW-0137">Centromere</keyword>
<dbReference type="GO" id="GO:0005634">
    <property type="term" value="C:nucleus"/>
    <property type="evidence" value="ECO:0007669"/>
    <property type="project" value="UniProtKB-SubCell"/>
</dbReference>
<evidence type="ECO:0000259" key="11">
    <source>
        <dbReference type="Pfam" id="PF08234"/>
    </source>
</evidence>
<keyword evidence="7 9" id="KW-0131">Cell cycle</keyword>
<sequence length="261" mass="29921">MAIPLTPSRFGSSFSGSQQQYGANAVSVADTLPSIDFGFNDLRDRMAQFTVRFDDFIERGRKRVLEERNAFRMNVTELEESQRHRERDISGLEVRASEHAQTLSREAAEMEEMQSAIHSLKEQKEDHSSRRDALREEVSSVQAQIKHRREGQAAHQRSLDAQARHNIPELRFWEHCLGLRIDGTGVEDVLRFVYVCVDERDPEKECWFDLNMGGKECEIAGSDPKLEAENVEEVQEKLNESRELGGFLKGMRDLLLEAVRA</sequence>
<keyword evidence="6" id="KW-0175">Coiled coil</keyword>
<gene>
    <name evidence="12" type="ORF">B0A50_06079</name>
</gene>
<evidence type="ECO:0000256" key="8">
    <source>
        <dbReference type="ARBA" id="ARBA00023328"/>
    </source>
</evidence>
<comment type="subcellular location">
    <subcellularLocation>
        <location evidence="9">Nucleus</location>
    </subcellularLocation>
    <subcellularLocation>
        <location evidence="9">Chromosome</location>
        <location evidence="9">Centromere</location>
        <location evidence="9">Kinetochore</location>
    </subcellularLocation>
</comment>
<dbReference type="GO" id="GO:0051301">
    <property type="term" value="P:cell division"/>
    <property type="evidence" value="ECO:0007669"/>
    <property type="project" value="UniProtKB-UniRule"/>
</dbReference>
<dbReference type="InterPro" id="IPR013255">
    <property type="entry name" value="Spc25_C"/>
</dbReference>